<dbReference type="PANTHER" id="PTHR20854:SF4">
    <property type="entry name" value="INOSITOL-1-MONOPHOSPHATASE-RELATED"/>
    <property type="match status" value="1"/>
</dbReference>
<dbReference type="PANTHER" id="PTHR20854">
    <property type="entry name" value="INOSITOL MONOPHOSPHATASE"/>
    <property type="match status" value="1"/>
</dbReference>
<dbReference type="InterPro" id="IPR000760">
    <property type="entry name" value="Inositol_monophosphatase-like"/>
</dbReference>
<proteinExistence type="predicted"/>
<protein>
    <recommendedName>
        <fullName evidence="5">Inositol monophosphatase</fullName>
    </recommendedName>
</protein>
<evidence type="ECO:0000256" key="3">
    <source>
        <dbReference type="ARBA" id="ARBA00022842"/>
    </source>
</evidence>
<keyword evidence="3" id="KW-0460">Magnesium</keyword>
<accession>A0A382GG34</accession>
<organism evidence="4">
    <name type="scientific">marine metagenome</name>
    <dbReference type="NCBI Taxonomy" id="408172"/>
    <lineage>
        <taxon>unclassified sequences</taxon>
        <taxon>metagenomes</taxon>
        <taxon>ecological metagenomes</taxon>
    </lineage>
</organism>
<evidence type="ECO:0000256" key="1">
    <source>
        <dbReference type="ARBA" id="ARBA00022723"/>
    </source>
</evidence>
<feature type="non-terminal residue" evidence="4">
    <location>
        <position position="182"/>
    </location>
</feature>
<dbReference type="GO" id="GO:0007165">
    <property type="term" value="P:signal transduction"/>
    <property type="evidence" value="ECO:0007669"/>
    <property type="project" value="TreeGrafter"/>
</dbReference>
<reference evidence="4" key="1">
    <citation type="submission" date="2018-05" db="EMBL/GenBank/DDBJ databases">
        <authorList>
            <person name="Lanie J.A."/>
            <person name="Ng W.-L."/>
            <person name="Kazmierczak K.M."/>
            <person name="Andrzejewski T.M."/>
            <person name="Davidsen T.M."/>
            <person name="Wayne K.J."/>
            <person name="Tettelin H."/>
            <person name="Glass J.I."/>
            <person name="Rusch D."/>
            <person name="Podicherti R."/>
            <person name="Tsui H.-C.T."/>
            <person name="Winkler M.E."/>
        </authorList>
    </citation>
    <scope>NUCLEOTIDE SEQUENCE</scope>
</reference>
<dbReference type="EMBL" id="UINC01055361">
    <property type="protein sequence ID" value="SVB74148.1"/>
    <property type="molecule type" value="Genomic_DNA"/>
</dbReference>
<name>A0A382GG34_9ZZZZ</name>
<dbReference type="Gene3D" id="3.30.540.10">
    <property type="entry name" value="Fructose-1,6-Bisphosphatase, subunit A, domain 1"/>
    <property type="match status" value="1"/>
</dbReference>
<evidence type="ECO:0000313" key="4">
    <source>
        <dbReference type="EMBL" id="SVB74148.1"/>
    </source>
</evidence>
<evidence type="ECO:0008006" key="5">
    <source>
        <dbReference type="Google" id="ProtNLM"/>
    </source>
</evidence>
<dbReference type="GO" id="GO:0006020">
    <property type="term" value="P:inositol metabolic process"/>
    <property type="evidence" value="ECO:0007669"/>
    <property type="project" value="TreeGrafter"/>
</dbReference>
<dbReference type="InterPro" id="IPR020583">
    <property type="entry name" value="Inositol_monoP_metal-BS"/>
</dbReference>
<evidence type="ECO:0000256" key="2">
    <source>
        <dbReference type="ARBA" id="ARBA00022801"/>
    </source>
</evidence>
<dbReference type="GO" id="GO:0046872">
    <property type="term" value="F:metal ion binding"/>
    <property type="evidence" value="ECO:0007669"/>
    <property type="project" value="UniProtKB-KW"/>
</dbReference>
<keyword evidence="2" id="KW-0378">Hydrolase</keyword>
<dbReference type="GO" id="GO:0008934">
    <property type="term" value="F:inositol monophosphate 1-phosphatase activity"/>
    <property type="evidence" value="ECO:0007669"/>
    <property type="project" value="TreeGrafter"/>
</dbReference>
<sequence length="182" mass="19754">MPDPQVLRDLALEIVREVAPELRARAGRTSGIHTKSSDTDLVSDTDRWSEERIVTRLNEARPYDEIVSEEGMRVPGTSGVRWLVDPIDGTTDFVYGHPGFSISIGVEVGDEPIAGVVMDPLLDEAFAAARGAGATRNGQPIGVSPQIDLSRALVATGFGYHPDRRRRQAEGLVEILPRVGDI</sequence>
<keyword evidence="1" id="KW-0479">Metal-binding</keyword>
<dbReference type="PRINTS" id="PR00377">
    <property type="entry name" value="IMPHPHTASES"/>
</dbReference>
<dbReference type="Pfam" id="PF00459">
    <property type="entry name" value="Inositol_P"/>
    <property type="match status" value="1"/>
</dbReference>
<dbReference type="AlphaFoldDB" id="A0A382GG34"/>
<gene>
    <name evidence="4" type="ORF">METZ01_LOCUS227002</name>
</gene>
<dbReference type="SUPFAM" id="SSF56655">
    <property type="entry name" value="Carbohydrate phosphatase"/>
    <property type="match status" value="1"/>
</dbReference>
<dbReference type="PROSITE" id="PS00629">
    <property type="entry name" value="IMP_1"/>
    <property type="match status" value="1"/>
</dbReference>